<sequence>MGTAVNDLCLVSGDTIDIIWDFKVDCKPYSDHTPLNLFINNNTVSQEIVAPILSKLSWTKNDDKYFKEKLEKRVNSSKIDDAVGGAFYDSVEEIGKLYKHSSFTSVFTAEFVAIWPALKYIVTLPA</sequence>
<name>A0AAW1DHV7_9HEMI</name>
<dbReference type="AlphaFoldDB" id="A0AAW1DHV7"/>
<dbReference type="Proteomes" id="UP001461498">
    <property type="component" value="Unassembled WGS sequence"/>
</dbReference>
<accession>A0AAW1DHV7</accession>
<gene>
    <name evidence="1" type="ORF">O3M35_004965</name>
</gene>
<evidence type="ECO:0000313" key="1">
    <source>
        <dbReference type="EMBL" id="KAK9510112.1"/>
    </source>
</evidence>
<organism evidence="1 2">
    <name type="scientific">Rhynocoris fuscipes</name>
    <dbReference type="NCBI Taxonomy" id="488301"/>
    <lineage>
        <taxon>Eukaryota</taxon>
        <taxon>Metazoa</taxon>
        <taxon>Ecdysozoa</taxon>
        <taxon>Arthropoda</taxon>
        <taxon>Hexapoda</taxon>
        <taxon>Insecta</taxon>
        <taxon>Pterygota</taxon>
        <taxon>Neoptera</taxon>
        <taxon>Paraneoptera</taxon>
        <taxon>Hemiptera</taxon>
        <taxon>Heteroptera</taxon>
        <taxon>Panheteroptera</taxon>
        <taxon>Cimicomorpha</taxon>
        <taxon>Reduviidae</taxon>
        <taxon>Harpactorinae</taxon>
        <taxon>Harpactorini</taxon>
        <taxon>Rhynocoris</taxon>
    </lineage>
</organism>
<protein>
    <submittedName>
        <fullName evidence="1">Uncharacterized protein</fullName>
    </submittedName>
</protein>
<proteinExistence type="predicted"/>
<evidence type="ECO:0000313" key="2">
    <source>
        <dbReference type="Proteomes" id="UP001461498"/>
    </source>
</evidence>
<reference evidence="1 2" key="1">
    <citation type="submission" date="2022-12" db="EMBL/GenBank/DDBJ databases">
        <title>Chromosome-level genome assembly of true bugs.</title>
        <authorList>
            <person name="Ma L."/>
            <person name="Li H."/>
        </authorList>
    </citation>
    <scope>NUCLEOTIDE SEQUENCE [LARGE SCALE GENOMIC DNA]</scope>
    <source>
        <strain evidence="1">Lab_2022b</strain>
    </source>
</reference>
<keyword evidence="2" id="KW-1185">Reference proteome</keyword>
<dbReference type="EMBL" id="JAPXFL010000002">
    <property type="protein sequence ID" value="KAK9510112.1"/>
    <property type="molecule type" value="Genomic_DNA"/>
</dbReference>
<comment type="caution">
    <text evidence="1">The sequence shown here is derived from an EMBL/GenBank/DDBJ whole genome shotgun (WGS) entry which is preliminary data.</text>
</comment>